<dbReference type="InterPro" id="IPR003594">
    <property type="entry name" value="HATPase_dom"/>
</dbReference>
<dbReference type="PANTHER" id="PTHR45436">
    <property type="entry name" value="SENSOR HISTIDINE KINASE YKOH"/>
    <property type="match status" value="1"/>
</dbReference>
<keyword evidence="5" id="KW-0812">Transmembrane</keyword>
<evidence type="ECO:0000256" key="6">
    <source>
        <dbReference type="ARBA" id="ARBA00022777"/>
    </source>
</evidence>
<feature type="compositionally biased region" description="Pro residues" evidence="8">
    <location>
        <begin position="707"/>
        <end position="716"/>
    </location>
</feature>
<protein>
    <recommendedName>
        <fullName evidence="2">histidine kinase</fullName>
        <ecNumber evidence="2">2.7.13.3</ecNumber>
    </recommendedName>
</protein>
<evidence type="ECO:0000259" key="9">
    <source>
        <dbReference type="PROSITE" id="PS50109"/>
    </source>
</evidence>
<evidence type="ECO:0000313" key="12">
    <source>
        <dbReference type="Proteomes" id="UP000198923"/>
    </source>
</evidence>
<feature type="domain" description="Histidine kinase" evidence="9">
    <location>
        <begin position="517"/>
        <end position="622"/>
    </location>
</feature>
<comment type="catalytic activity">
    <reaction evidence="1">
        <text>ATP + protein L-histidine = ADP + protein N-phospho-L-histidine.</text>
        <dbReference type="EC" id="2.7.13.3"/>
    </reaction>
</comment>
<dbReference type="SUPFAM" id="SSF55874">
    <property type="entry name" value="ATPase domain of HSP90 chaperone/DNA topoisomerase II/histidine kinase"/>
    <property type="match status" value="1"/>
</dbReference>
<dbReference type="Gene3D" id="3.30.565.10">
    <property type="entry name" value="Histidine kinase-like ATPase, C-terminal domain"/>
    <property type="match status" value="1"/>
</dbReference>
<keyword evidence="4" id="KW-0808">Transferase</keyword>
<feature type="domain" description="NIT" evidence="10">
    <location>
        <begin position="49"/>
        <end position="300"/>
    </location>
</feature>
<keyword evidence="6 11" id="KW-0418">Kinase</keyword>
<evidence type="ECO:0000256" key="2">
    <source>
        <dbReference type="ARBA" id="ARBA00012438"/>
    </source>
</evidence>
<dbReference type="Pfam" id="PF02518">
    <property type="entry name" value="HATPase_c"/>
    <property type="match status" value="1"/>
</dbReference>
<dbReference type="InterPro" id="IPR036890">
    <property type="entry name" value="HATPase_C_sf"/>
</dbReference>
<dbReference type="SMART" id="SM00387">
    <property type="entry name" value="HATPase_c"/>
    <property type="match status" value="1"/>
</dbReference>
<proteinExistence type="predicted"/>
<feature type="compositionally biased region" description="Basic and acidic residues" evidence="8">
    <location>
        <begin position="684"/>
        <end position="703"/>
    </location>
</feature>
<dbReference type="EMBL" id="FNCN01000016">
    <property type="protein sequence ID" value="SDH46749.1"/>
    <property type="molecule type" value="Genomic_DNA"/>
</dbReference>
<keyword evidence="12" id="KW-1185">Reference proteome</keyword>
<evidence type="ECO:0000256" key="8">
    <source>
        <dbReference type="SAM" id="MobiDB-lite"/>
    </source>
</evidence>
<evidence type="ECO:0000256" key="3">
    <source>
        <dbReference type="ARBA" id="ARBA00022553"/>
    </source>
</evidence>
<dbReference type="GO" id="GO:0005886">
    <property type="term" value="C:plasma membrane"/>
    <property type="evidence" value="ECO:0007669"/>
    <property type="project" value="TreeGrafter"/>
</dbReference>
<evidence type="ECO:0000256" key="7">
    <source>
        <dbReference type="ARBA" id="ARBA00022989"/>
    </source>
</evidence>
<sequence>MRFRNSRVRTKVTAMLVSLAALWAFAAWVTLREGMNVLWVSTLNQGVSEPSERLVTELQRERRLTVVRLGAPSTQSRTALASQRRQTDAAMANFRELVTGSDVDFAATPALRTRIQETLGRLDDLPAGRKAVDRGATAGEQAHRDYTDTIRAFYRIYQSLGALDDVEVAKDISVLIEMSLGMELLSQQDALVAGFLSSGRFGDRERITYAQIVGAQRHHVSDAASDLPEFDHAQYAKFIQGSVYSRFRALEDSLLQGTATGLSAPVTLDQWTTAATAAVNELDRVVLSAGDRLVERTTPVVAGVIVRLVLAGGLGLIAVIASVILSVTTARALVAQLAKLRVSAWELANERLPGVVSRLGHGEEVDVAAEAPPLAFGTDEIGQVGEAFNAVQRTAIEVAVEQAELRRSIRDILLSLARRTQSLVHRQLTLLDAMERREGDPNELRDLFRVDHLATRMRRNAENLIVLSGSSPGRAWRRPVPMVDVVRGALAEVEDYTRVTVMPMGETKLVGRAVGDVIHLLAELVENAVAFSPPYTMVQVSGQMVSNGYAIEVEDRGLGMSSEDLAATNERIADPPEFNLSSTARLGLYVVSRLAERHHIRVSLKDSPYGGTTAVILLPREIVLEEGEDAGEEDASDSPVAVPRLEAAPGTGGSHPPVRIASVNGTSTLPDAGRRPALTAVPELQDRDRLEELLRDRPVERPLQDSTPPPPLPPQPARQEEPPPQTTDFTPSGLPFRVPQASLAPRLRTDGPLVDDHDGNADDADRSPDEIRKLMGAFQTGTLRGRSDAAMLLRGDADQASTPPPQQWPDASEPPREGGSTPPPSDGGSVP</sequence>
<evidence type="ECO:0000313" key="11">
    <source>
        <dbReference type="EMBL" id="SDH46749.1"/>
    </source>
</evidence>
<dbReference type="Pfam" id="PF08376">
    <property type="entry name" value="NIT"/>
    <property type="match status" value="1"/>
</dbReference>
<evidence type="ECO:0000256" key="4">
    <source>
        <dbReference type="ARBA" id="ARBA00022679"/>
    </source>
</evidence>
<dbReference type="InterPro" id="IPR013587">
    <property type="entry name" value="Nitrate/nitrite_sensing"/>
</dbReference>
<reference evidence="11 12" key="1">
    <citation type="submission" date="2016-10" db="EMBL/GenBank/DDBJ databases">
        <authorList>
            <person name="de Groot N.N."/>
        </authorList>
    </citation>
    <scope>NUCLEOTIDE SEQUENCE [LARGE SCALE GENOMIC DNA]</scope>
    <source>
        <strain evidence="11 12">CPCC 201354</strain>
    </source>
</reference>
<dbReference type="InterPro" id="IPR010910">
    <property type="entry name" value="Nitrate/nitrite_sensing_bac"/>
</dbReference>
<evidence type="ECO:0000256" key="1">
    <source>
        <dbReference type="ARBA" id="ARBA00000085"/>
    </source>
</evidence>
<accession>A0A1G8CN71</accession>
<keyword evidence="7" id="KW-0472">Membrane</keyword>
<dbReference type="AlphaFoldDB" id="A0A1G8CN71"/>
<dbReference type="GO" id="GO:0004673">
    <property type="term" value="F:protein histidine kinase activity"/>
    <property type="evidence" value="ECO:0007669"/>
    <property type="project" value="UniProtKB-EC"/>
</dbReference>
<dbReference type="PANTHER" id="PTHR45436:SF5">
    <property type="entry name" value="SENSOR HISTIDINE KINASE TRCS"/>
    <property type="match status" value="1"/>
</dbReference>
<dbReference type="PROSITE" id="PS50906">
    <property type="entry name" value="NIT"/>
    <property type="match status" value="1"/>
</dbReference>
<organism evidence="11 12">
    <name type="scientific">Sinosporangium album</name>
    <dbReference type="NCBI Taxonomy" id="504805"/>
    <lineage>
        <taxon>Bacteria</taxon>
        <taxon>Bacillati</taxon>
        <taxon>Actinomycetota</taxon>
        <taxon>Actinomycetes</taxon>
        <taxon>Streptosporangiales</taxon>
        <taxon>Streptosporangiaceae</taxon>
        <taxon>Sinosporangium</taxon>
    </lineage>
</organism>
<keyword evidence="7" id="KW-1133">Transmembrane helix</keyword>
<evidence type="ECO:0000259" key="10">
    <source>
        <dbReference type="PROSITE" id="PS50906"/>
    </source>
</evidence>
<dbReference type="GO" id="GO:0000160">
    <property type="term" value="P:phosphorelay signal transduction system"/>
    <property type="evidence" value="ECO:0007669"/>
    <property type="project" value="TreeGrafter"/>
</dbReference>
<keyword evidence="3" id="KW-0597">Phosphoprotein</keyword>
<gene>
    <name evidence="11" type="ORF">SAMN05421505_11672</name>
</gene>
<dbReference type="STRING" id="504805.SAMN05421505_11672"/>
<feature type="region of interest" description="Disordered" evidence="8">
    <location>
        <begin position="628"/>
        <end position="831"/>
    </location>
</feature>
<dbReference type="PROSITE" id="PS50109">
    <property type="entry name" value="HIS_KIN"/>
    <property type="match status" value="1"/>
</dbReference>
<dbReference type="OrthoDB" id="3845898at2"/>
<name>A0A1G8CN71_9ACTN</name>
<feature type="compositionally biased region" description="Basic and acidic residues" evidence="8">
    <location>
        <begin position="754"/>
        <end position="773"/>
    </location>
</feature>
<dbReference type="Proteomes" id="UP000198923">
    <property type="component" value="Unassembled WGS sequence"/>
</dbReference>
<dbReference type="InterPro" id="IPR050428">
    <property type="entry name" value="TCS_sensor_his_kinase"/>
</dbReference>
<evidence type="ECO:0000256" key="5">
    <source>
        <dbReference type="ARBA" id="ARBA00022692"/>
    </source>
</evidence>
<dbReference type="EC" id="2.7.13.3" evidence="2"/>
<dbReference type="InterPro" id="IPR005467">
    <property type="entry name" value="His_kinase_dom"/>
</dbReference>